<name>A0A1X7H7K8_9BACL</name>
<organism evidence="1 2">
    <name type="scientific">Paenibacillus uliginis N3/975</name>
    <dbReference type="NCBI Taxonomy" id="1313296"/>
    <lineage>
        <taxon>Bacteria</taxon>
        <taxon>Bacillati</taxon>
        <taxon>Bacillota</taxon>
        <taxon>Bacilli</taxon>
        <taxon>Bacillales</taxon>
        <taxon>Paenibacillaceae</taxon>
        <taxon>Paenibacillus</taxon>
    </lineage>
</organism>
<gene>
    <name evidence="1" type="ORF">SAMN05661091_1943</name>
</gene>
<evidence type="ECO:0000313" key="2">
    <source>
        <dbReference type="Proteomes" id="UP000192940"/>
    </source>
</evidence>
<reference evidence="1 2" key="1">
    <citation type="submission" date="2017-04" db="EMBL/GenBank/DDBJ databases">
        <authorList>
            <person name="Afonso C.L."/>
            <person name="Miller P.J."/>
            <person name="Scott M.A."/>
            <person name="Spackman E."/>
            <person name="Goraichik I."/>
            <person name="Dimitrov K.M."/>
            <person name="Suarez D.L."/>
            <person name="Swayne D.E."/>
        </authorList>
    </citation>
    <scope>NUCLEOTIDE SEQUENCE [LARGE SCALE GENOMIC DNA]</scope>
    <source>
        <strain evidence="1 2">N3/975</strain>
    </source>
</reference>
<evidence type="ECO:0000313" key="1">
    <source>
        <dbReference type="EMBL" id="SMF81164.1"/>
    </source>
</evidence>
<dbReference type="AlphaFoldDB" id="A0A1X7H7K8"/>
<proteinExistence type="predicted"/>
<keyword evidence="2" id="KW-1185">Reference proteome</keyword>
<dbReference type="RefSeq" id="WP_208918797.1">
    <property type="nucleotide sequence ID" value="NZ_LT840184.1"/>
</dbReference>
<sequence>MRTGNQIQSKINELSMQKKMLQSRAASLPEDSVERRNLNQQHSRLDDMITMLEWVLDEPNGKYHM</sequence>
<dbReference type="Proteomes" id="UP000192940">
    <property type="component" value="Chromosome I"/>
</dbReference>
<protein>
    <submittedName>
        <fullName evidence="1">Uncharacterized protein</fullName>
    </submittedName>
</protein>
<dbReference type="STRING" id="1313296.SAMN05661091_1943"/>
<accession>A0A1X7H7K8</accession>
<dbReference type="EMBL" id="LT840184">
    <property type="protein sequence ID" value="SMF81164.1"/>
    <property type="molecule type" value="Genomic_DNA"/>
</dbReference>